<evidence type="ECO:0000313" key="3">
    <source>
        <dbReference type="Proteomes" id="UP000663844"/>
    </source>
</evidence>
<comment type="caution">
    <text evidence="2">The sequence shown here is derived from an EMBL/GenBank/DDBJ whole genome shotgun (WGS) entry which is preliminary data.</text>
</comment>
<organism evidence="2 3">
    <name type="scientific">Adineta steineri</name>
    <dbReference type="NCBI Taxonomy" id="433720"/>
    <lineage>
        <taxon>Eukaryota</taxon>
        <taxon>Metazoa</taxon>
        <taxon>Spiralia</taxon>
        <taxon>Gnathifera</taxon>
        <taxon>Rotifera</taxon>
        <taxon>Eurotatoria</taxon>
        <taxon>Bdelloidea</taxon>
        <taxon>Adinetida</taxon>
        <taxon>Adinetidae</taxon>
        <taxon>Adineta</taxon>
    </lineage>
</organism>
<evidence type="ECO:0000313" key="1">
    <source>
        <dbReference type="EMBL" id="CAF0984257.1"/>
    </source>
</evidence>
<name>A0A819W1N9_9BILA</name>
<accession>A0A819W1N9</accession>
<gene>
    <name evidence="1" type="ORF">JYZ213_LOCUS15097</name>
    <name evidence="2" type="ORF">OXD698_LOCUS36252</name>
</gene>
<dbReference type="AlphaFoldDB" id="A0A819W1N9"/>
<proteinExistence type="predicted"/>
<sequence length="93" mass="10572">MGIINQSPRNDFVSCHSTAALLTDLKNDFIGGICPIALLKQASLMRLITYVRIQQRMENSQYGNMHICNRPPLIRVKHLQNYRIATTATQKLC</sequence>
<dbReference type="Proteomes" id="UP000663844">
    <property type="component" value="Unassembled WGS sequence"/>
</dbReference>
<evidence type="ECO:0000313" key="2">
    <source>
        <dbReference type="EMBL" id="CAF4116805.1"/>
    </source>
</evidence>
<reference evidence="2" key="1">
    <citation type="submission" date="2021-02" db="EMBL/GenBank/DDBJ databases">
        <authorList>
            <person name="Nowell W R."/>
        </authorList>
    </citation>
    <scope>NUCLEOTIDE SEQUENCE</scope>
</reference>
<dbReference type="Proteomes" id="UP000663845">
    <property type="component" value="Unassembled WGS sequence"/>
</dbReference>
<dbReference type="EMBL" id="CAJNOG010000129">
    <property type="protein sequence ID" value="CAF0984257.1"/>
    <property type="molecule type" value="Genomic_DNA"/>
</dbReference>
<dbReference type="EMBL" id="CAJOAZ010005900">
    <property type="protein sequence ID" value="CAF4116805.1"/>
    <property type="molecule type" value="Genomic_DNA"/>
</dbReference>
<protein>
    <submittedName>
        <fullName evidence="2">Uncharacterized protein</fullName>
    </submittedName>
</protein>